<evidence type="ECO:0000313" key="1">
    <source>
        <dbReference type="EMBL" id="TCE46317.1"/>
    </source>
</evidence>
<dbReference type="EMBL" id="SHQV01000004">
    <property type="protein sequence ID" value="TCE46317.1"/>
    <property type="molecule type" value="Genomic_DNA"/>
</dbReference>
<sequence>MADDTDQLTDRLARLAGTLDADDRPALSEMLKAARAYLAPHVNGYELADALLEDIVLSVALDLWQAKDARNGIVGLTTDGVEPYRISTDPLRTAWPKLRAAGIPAGMGVS</sequence>
<evidence type="ECO:0000313" key="2">
    <source>
        <dbReference type="Proteomes" id="UP000293319"/>
    </source>
</evidence>
<dbReference type="AlphaFoldDB" id="A0AB74HDT8"/>
<comment type="caution">
    <text evidence="1">The sequence shown here is derived from an EMBL/GenBank/DDBJ whole genome shotgun (WGS) entry which is preliminary data.</text>
</comment>
<gene>
    <name evidence="1" type="ORF">MCC10044_0238</name>
</gene>
<organism evidence="1 2">
    <name type="scientific">Bifidobacterium longum subsp. longum</name>
    <dbReference type="NCBI Taxonomy" id="1679"/>
    <lineage>
        <taxon>Bacteria</taxon>
        <taxon>Bacillati</taxon>
        <taxon>Actinomycetota</taxon>
        <taxon>Actinomycetes</taxon>
        <taxon>Bifidobacteriales</taxon>
        <taxon>Bifidobacteriaceae</taxon>
        <taxon>Bifidobacterium</taxon>
    </lineage>
</organism>
<protein>
    <recommendedName>
        <fullName evidence="3">Phage gp6-like head-tail connector protein</fullName>
    </recommendedName>
</protein>
<accession>A0AB74HDT8</accession>
<name>A0AB74HDT8_BIFLL</name>
<reference evidence="1 2" key="1">
    <citation type="journal article" date="2018" name="Sci. Rep.">
        <title>Genomic diversity and distribution of Bifidobacterium longum subsp. longum across the human lifespan.</title>
        <authorList>
            <person name="Odamaki T."/>
            <person name="Bottacini F."/>
            <person name="Kato K."/>
            <person name="Mitsuyama E."/>
            <person name="Yoshida K."/>
            <person name="Horigome A."/>
            <person name="Xiao J.Z."/>
            <person name="van Sinderen D."/>
        </authorList>
    </citation>
    <scope>NUCLEOTIDE SEQUENCE [LARGE SCALE GENOMIC DNA]</scope>
    <source>
        <strain evidence="1 2">MCC10044</strain>
    </source>
</reference>
<proteinExistence type="predicted"/>
<dbReference type="Proteomes" id="UP000293319">
    <property type="component" value="Unassembled WGS sequence"/>
</dbReference>
<evidence type="ECO:0008006" key="3">
    <source>
        <dbReference type="Google" id="ProtNLM"/>
    </source>
</evidence>